<comment type="caution">
    <text evidence="10">The sequence shown here is derived from an EMBL/GenBank/DDBJ whole genome shotgun (WGS) entry which is preliminary data.</text>
</comment>
<evidence type="ECO:0000313" key="10">
    <source>
        <dbReference type="EMBL" id="GLI34465.1"/>
    </source>
</evidence>
<evidence type="ECO:0000256" key="2">
    <source>
        <dbReference type="ARBA" id="ARBA00022490"/>
    </source>
</evidence>
<dbReference type="NCBIfam" id="TIGR02433">
    <property type="entry name" value="lysidine_TilS_C"/>
    <property type="match status" value="1"/>
</dbReference>
<name>A0A9W6D5D5_9BACT</name>
<evidence type="ECO:0000256" key="3">
    <source>
        <dbReference type="ARBA" id="ARBA00022598"/>
    </source>
</evidence>
<dbReference type="Gene3D" id="1.20.59.20">
    <property type="match status" value="1"/>
</dbReference>
<keyword evidence="11" id="KW-1185">Reference proteome</keyword>
<dbReference type="HAMAP" id="MF_01161">
    <property type="entry name" value="tRNA_Ile_lys_synt"/>
    <property type="match status" value="1"/>
</dbReference>
<keyword evidence="2 8" id="KW-0963">Cytoplasm</keyword>
<dbReference type="InterPro" id="IPR012795">
    <property type="entry name" value="tRNA_Ile_lys_synt_N"/>
</dbReference>
<evidence type="ECO:0000256" key="5">
    <source>
        <dbReference type="ARBA" id="ARBA00022741"/>
    </source>
</evidence>
<dbReference type="GO" id="GO:0005524">
    <property type="term" value="F:ATP binding"/>
    <property type="evidence" value="ECO:0007669"/>
    <property type="project" value="UniProtKB-UniRule"/>
</dbReference>
<keyword evidence="5 8" id="KW-0547">Nucleotide-binding</keyword>
<dbReference type="InterPro" id="IPR012094">
    <property type="entry name" value="tRNA_Ile_lys_synt"/>
</dbReference>
<dbReference type="GO" id="GO:0006400">
    <property type="term" value="P:tRNA modification"/>
    <property type="evidence" value="ECO:0007669"/>
    <property type="project" value="UniProtKB-UniRule"/>
</dbReference>
<evidence type="ECO:0000259" key="9">
    <source>
        <dbReference type="SMART" id="SM00977"/>
    </source>
</evidence>
<dbReference type="SMART" id="SM00977">
    <property type="entry name" value="TilS_C"/>
    <property type="match status" value="1"/>
</dbReference>
<dbReference type="CDD" id="cd01992">
    <property type="entry name" value="TilS_N"/>
    <property type="match status" value="1"/>
</dbReference>
<keyword evidence="4 8" id="KW-0819">tRNA processing</keyword>
<evidence type="ECO:0000313" key="11">
    <source>
        <dbReference type="Proteomes" id="UP001144372"/>
    </source>
</evidence>
<proteinExistence type="inferred from homology"/>
<evidence type="ECO:0000256" key="1">
    <source>
        <dbReference type="ARBA" id="ARBA00004496"/>
    </source>
</evidence>
<dbReference type="PANTHER" id="PTHR43033:SF1">
    <property type="entry name" value="TRNA(ILE)-LYSIDINE SYNTHASE-RELATED"/>
    <property type="match status" value="1"/>
</dbReference>
<gene>
    <name evidence="8 10" type="primary">tilS</name>
    <name evidence="10" type="ORF">DAMNIGENAA_18980</name>
</gene>
<comment type="similarity">
    <text evidence="8">Belongs to the tRNA(Ile)-lysidine synthase family.</text>
</comment>
<dbReference type="InterPro" id="IPR012796">
    <property type="entry name" value="Lysidine-tRNA-synth_C"/>
</dbReference>
<dbReference type="InterPro" id="IPR011063">
    <property type="entry name" value="TilS/TtcA_N"/>
</dbReference>
<protein>
    <recommendedName>
        <fullName evidence="8">tRNA(Ile)-lysidine synthase</fullName>
        <ecNumber evidence="8">6.3.4.19</ecNumber>
    </recommendedName>
    <alternativeName>
        <fullName evidence="8">tRNA(Ile)-2-lysyl-cytidine synthase</fullName>
    </alternativeName>
    <alternativeName>
        <fullName evidence="8">tRNA(Ile)-lysidine synthetase</fullName>
    </alternativeName>
</protein>
<feature type="domain" description="Lysidine-tRNA(Ile) synthetase C-terminal" evidence="9">
    <location>
        <begin position="399"/>
        <end position="471"/>
    </location>
</feature>
<dbReference type="Proteomes" id="UP001144372">
    <property type="component" value="Unassembled WGS sequence"/>
</dbReference>
<evidence type="ECO:0000256" key="6">
    <source>
        <dbReference type="ARBA" id="ARBA00022840"/>
    </source>
</evidence>
<comment type="subcellular location">
    <subcellularLocation>
        <location evidence="1 8">Cytoplasm</location>
    </subcellularLocation>
</comment>
<organism evidence="10 11">
    <name type="scientific">Desulforhabdus amnigena</name>
    <dbReference type="NCBI Taxonomy" id="40218"/>
    <lineage>
        <taxon>Bacteria</taxon>
        <taxon>Pseudomonadati</taxon>
        <taxon>Thermodesulfobacteriota</taxon>
        <taxon>Syntrophobacteria</taxon>
        <taxon>Syntrophobacterales</taxon>
        <taxon>Syntrophobacteraceae</taxon>
        <taxon>Desulforhabdus</taxon>
    </lineage>
</organism>
<keyword evidence="3 8" id="KW-0436">Ligase</keyword>
<dbReference type="Gene3D" id="3.40.50.620">
    <property type="entry name" value="HUPs"/>
    <property type="match status" value="1"/>
</dbReference>
<dbReference type="NCBIfam" id="TIGR02432">
    <property type="entry name" value="lysidine_TilS_N"/>
    <property type="match status" value="1"/>
</dbReference>
<dbReference type="AlphaFoldDB" id="A0A9W6D5D5"/>
<dbReference type="GO" id="GO:0005737">
    <property type="term" value="C:cytoplasm"/>
    <property type="evidence" value="ECO:0007669"/>
    <property type="project" value="UniProtKB-SubCell"/>
</dbReference>
<dbReference type="GO" id="GO:0032267">
    <property type="term" value="F:tRNA(Ile)-lysidine synthase activity"/>
    <property type="evidence" value="ECO:0007669"/>
    <property type="project" value="UniProtKB-EC"/>
</dbReference>
<reference evidence="10" key="1">
    <citation type="submission" date="2022-12" db="EMBL/GenBank/DDBJ databases">
        <title>Reference genome sequencing for broad-spectrum identification of bacterial and archaeal isolates by mass spectrometry.</title>
        <authorList>
            <person name="Sekiguchi Y."/>
            <person name="Tourlousse D.M."/>
        </authorList>
    </citation>
    <scope>NUCLEOTIDE SEQUENCE</scope>
    <source>
        <strain evidence="10">ASRB1</strain>
    </source>
</reference>
<keyword evidence="6 8" id="KW-0067">ATP-binding</keyword>
<dbReference type="RefSeq" id="WP_281793730.1">
    <property type="nucleotide sequence ID" value="NZ_BSDR01000001.1"/>
</dbReference>
<comment type="catalytic activity">
    <reaction evidence="7 8">
        <text>cytidine(34) in tRNA(Ile2) + L-lysine + ATP = lysidine(34) in tRNA(Ile2) + AMP + diphosphate + H(+)</text>
        <dbReference type="Rhea" id="RHEA:43744"/>
        <dbReference type="Rhea" id="RHEA-COMP:10625"/>
        <dbReference type="Rhea" id="RHEA-COMP:10670"/>
        <dbReference type="ChEBI" id="CHEBI:15378"/>
        <dbReference type="ChEBI" id="CHEBI:30616"/>
        <dbReference type="ChEBI" id="CHEBI:32551"/>
        <dbReference type="ChEBI" id="CHEBI:33019"/>
        <dbReference type="ChEBI" id="CHEBI:82748"/>
        <dbReference type="ChEBI" id="CHEBI:83665"/>
        <dbReference type="ChEBI" id="CHEBI:456215"/>
        <dbReference type="EC" id="6.3.4.19"/>
    </reaction>
</comment>
<dbReference type="SUPFAM" id="SSF56037">
    <property type="entry name" value="PheT/TilS domain"/>
    <property type="match status" value="1"/>
</dbReference>
<evidence type="ECO:0000256" key="7">
    <source>
        <dbReference type="ARBA" id="ARBA00048539"/>
    </source>
</evidence>
<evidence type="ECO:0000256" key="8">
    <source>
        <dbReference type="HAMAP-Rule" id="MF_01161"/>
    </source>
</evidence>
<evidence type="ECO:0000256" key="4">
    <source>
        <dbReference type="ARBA" id="ARBA00022694"/>
    </source>
</evidence>
<dbReference type="InterPro" id="IPR014729">
    <property type="entry name" value="Rossmann-like_a/b/a_fold"/>
</dbReference>
<feature type="binding site" evidence="8">
    <location>
        <begin position="34"/>
        <end position="39"/>
    </location>
    <ligand>
        <name>ATP</name>
        <dbReference type="ChEBI" id="CHEBI:30616"/>
    </ligand>
</feature>
<sequence length="479" mass="54724">MPPPNLSNFQKRALDYIRQEKLIETGSHLLIAVSGGPDSVALLHILHVLQQVLNLTRLTALHFDHRLRGKESEGDRAFVEKLAANLRVPLVCRSEDVLAYQRQHALSLEMAARELRHRFFYDLQVRLDAQRIALGHTANDQAEEILLRLFRGTGPSGMVGMLPKTDRGIIRPLLFATRQEIMAYLSEQGLSFRDDSSNQEPFCQRNVLRLEVFPILERHFHSQVISTLARHAGLVRDEEDYWERHLEECWASVCVEEAPLRIALRISSLLSLHHAVQKRILRLAISKIRGNLQGIYSIHLENLVQWVRQSSSGKIFEFPGALWAVHKGDSLLFSTIPPLFSQPAPLSLSAHIPRPGLYAFGPFHLNLSLQDRGSFPDQAMPPTSPHSVRLDADKVKWPLTLRTWQPGDRFQPMGLAGSKKLQDFFMDKKIPREQRKEIPLLCDREKICWIAGYRLDDRVKVTEQTQSVLAIEMRVNSET</sequence>
<comment type="domain">
    <text evidence="8">The N-terminal region contains the highly conserved SGGXDS motif, predicted to be a P-loop motif involved in ATP binding.</text>
</comment>
<comment type="function">
    <text evidence="8">Ligates lysine onto the cytidine present at position 34 of the AUA codon-specific tRNA(Ile) that contains the anticodon CAU, in an ATP-dependent manner. Cytidine is converted to lysidine, thus changing the amino acid specificity of the tRNA from methionine to isoleucine.</text>
</comment>
<dbReference type="Pfam" id="PF01171">
    <property type="entry name" value="ATP_bind_3"/>
    <property type="match status" value="1"/>
</dbReference>
<dbReference type="SUPFAM" id="SSF82829">
    <property type="entry name" value="MesJ substrate recognition domain-like"/>
    <property type="match status" value="1"/>
</dbReference>
<dbReference type="EC" id="6.3.4.19" evidence="8"/>
<dbReference type="SUPFAM" id="SSF52402">
    <property type="entry name" value="Adenine nucleotide alpha hydrolases-like"/>
    <property type="match status" value="1"/>
</dbReference>
<dbReference type="PANTHER" id="PTHR43033">
    <property type="entry name" value="TRNA(ILE)-LYSIDINE SYNTHASE-RELATED"/>
    <property type="match status" value="1"/>
</dbReference>
<dbReference type="EMBL" id="BSDR01000001">
    <property type="protein sequence ID" value="GLI34465.1"/>
    <property type="molecule type" value="Genomic_DNA"/>
</dbReference>
<dbReference type="Pfam" id="PF11734">
    <property type="entry name" value="TilS_C"/>
    <property type="match status" value="1"/>
</dbReference>
<accession>A0A9W6D5D5</accession>